<keyword evidence="3" id="KW-1003">Cell membrane</keyword>
<evidence type="ECO:0000256" key="1">
    <source>
        <dbReference type="ARBA" id="ARBA00004651"/>
    </source>
</evidence>
<comment type="caution">
    <text evidence="10">The sequence shown here is derived from an EMBL/GenBank/DDBJ whole genome shotgun (WGS) entry which is preliminary data.</text>
</comment>
<evidence type="ECO:0000256" key="3">
    <source>
        <dbReference type="ARBA" id="ARBA00022475"/>
    </source>
</evidence>
<keyword evidence="6 7" id="KW-0472">Membrane</keyword>
<evidence type="ECO:0000259" key="8">
    <source>
        <dbReference type="Pfam" id="PF02687"/>
    </source>
</evidence>
<evidence type="ECO:0000256" key="6">
    <source>
        <dbReference type="ARBA" id="ARBA00023136"/>
    </source>
</evidence>
<organism evidence="10 11">
    <name type="scientific">Thalassotalea litorea</name>
    <dbReference type="NCBI Taxonomy" id="2020715"/>
    <lineage>
        <taxon>Bacteria</taxon>
        <taxon>Pseudomonadati</taxon>
        <taxon>Pseudomonadota</taxon>
        <taxon>Gammaproteobacteria</taxon>
        <taxon>Alteromonadales</taxon>
        <taxon>Colwelliaceae</taxon>
        <taxon>Thalassotalea</taxon>
    </lineage>
</organism>
<evidence type="ECO:0000259" key="9">
    <source>
        <dbReference type="Pfam" id="PF12704"/>
    </source>
</evidence>
<dbReference type="AlphaFoldDB" id="A0A5R9IT58"/>
<keyword evidence="5 7" id="KW-1133">Transmembrane helix</keyword>
<dbReference type="Pfam" id="PF12704">
    <property type="entry name" value="MacB_PCD"/>
    <property type="match status" value="1"/>
</dbReference>
<feature type="domain" description="ABC3 transporter permease C-terminal" evidence="8">
    <location>
        <begin position="275"/>
        <end position="404"/>
    </location>
</feature>
<accession>A0A5R9IT58</accession>
<dbReference type="Pfam" id="PF02687">
    <property type="entry name" value="FtsX"/>
    <property type="match status" value="1"/>
</dbReference>
<feature type="domain" description="MacB-like periplasmic core" evidence="9">
    <location>
        <begin position="24"/>
        <end position="231"/>
    </location>
</feature>
<dbReference type="Proteomes" id="UP000307790">
    <property type="component" value="Unassembled WGS sequence"/>
</dbReference>
<dbReference type="InterPro" id="IPR051447">
    <property type="entry name" value="Lipoprotein-release_system"/>
</dbReference>
<name>A0A5R9IT58_9GAMM</name>
<evidence type="ECO:0000256" key="7">
    <source>
        <dbReference type="SAM" id="Phobius"/>
    </source>
</evidence>
<dbReference type="GO" id="GO:0044874">
    <property type="term" value="P:lipoprotein localization to outer membrane"/>
    <property type="evidence" value="ECO:0007669"/>
    <property type="project" value="TreeGrafter"/>
</dbReference>
<dbReference type="OrthoDB" id="9770036at2"/>
<dbReference type="PROSITE" id="PS51257">
    <property type="entry name" value="PROKAR_LIPOPROTEIN"/>
    <property type="match status" value="1"/>
</dbReference>
<dbReference type="InterPro" id="IPR025857">
    <property type="entry name" value="MacB_PCD"/>
</dbReference>
<sequence length="412" mass="45628">MAMFSQRLITSLASRSIFRNTRRTLLTIALIASCLAALMFTDGIVRGYTKSMVDISTQTFLGEAQIHQQGYRRNSDVDLTINNTQQLLQQLSQDAKVDSFSPRVISGAMLSSSQNVSGGMVYGVIAEHEAKVSKLKQALIQGQYLSGNPQQVLLGSELAEILDVTLGDRIVITLSQAYDGDLSQELFRVSGIIRFNDRGMDSSVAFINYDQAKSIINVRGAHEIAIQLQGDAIVDDRNDPFWQKYNHNDRELLSWKALFPQINGMLEMSSYSTLITSLIMYILVSLGLINTMFMSIFERHNEFGILLAIGTRPKRLFAQILCEGFFIGVIGMICGLLLGYIVCQAGAHYGINFGDAVELSGITINEPIYLIINYLEFIKLSLALLLVTMLACIYPALHASKLSPSLAMRKPL</sequence>
<evidence type="ECO:0000256" key="5">
    <source>
        <dbReference type="ARBA" id="ARBA00022989"/>
    </source>
</evidence>
<feature type="transmembrane region" description="Helical" evidence="7">
    <location>
        <begin position="278"/>
        <end position="297"/>
    </location>
</feature>
<feature type="transmembrane region" description="Helical" evidence="7">
    <location>
        <begin position="377"/>
        <end position="397"/>
    </location>
</feature>
<gene>
    <name evidence="10" type="ORF">FE810_06710</name>
</gene>
<comment type="subcellular location">
    <subcellularLocation>
        <location evidence="1">Cell membrane</location>
        <topology evidence="1">Multi-pass membrane protein</topology>
    </subcellularLocation>
</comment>
<dbReference type="PANTHER" id="PTHR30489:SF0">
    <property type="entry name" value="LIPOPROTEIN-RELEASING SYSTEM TRANSMEMBRANE PROTEIN LOLE"/>
    <property type="match status" value="1"/>
</dbReference>
<reference evidence="10 11" key="1">
    <citation type="submission" date="2019-05" db="EMBL/GenBank/DDBJ databases">
        <title>Genome sequences of Thalassotalea litorea 1K03283.</title>
        <authorList>
            <person name="Zhang D."/>
        </authorList>
    </citation>
    <scope>NUCLEOTIDE SEQUENCE [LARGE SCALE GENOMIC DNA]</scope>
    <source>
        <strain evidence="10 11">MCCC 1K03283</strain>
    </source>
</reference>
<evidence type="ECO:0000313" key="10">
    <source>
        <dbReference type="EMBL" id="TLU66376.1"/>
    </source>
</evidence>
<feature type="transmembrane region" description="Helical" evidence="7">
    <location>
        <begin position="317"/>
        <end position="342"/>
    </location>
</feature>
<comment type="similarity">
    <text evidence="2">Belongs to the ABC-4 integral membrane protein family. LolC/E subfamily.</text>
</comment>
<evidence type="ECO:0000256" key="4">
    <source>
        <dbReference type="ARBA" id="ARBA00022692"/>
    </source>
</evidence>
<proteinExistence type="inferred from homology"/>
<protein>
    <submittedName>
        <fullName evidence="10">ABC transporter permease</fullName>
    </submittedName>
</protein>
<dbReference type="EMBL" id="VCBC01000005">
    <property type="protein sequence ID" value="TLU66376.1"/>
    <property type="molecule type" value="Genomic_DNA"/>
</dbReference>
<dbReference type="RefSeq" id="WP_138319251.1">
    <property type="nucleotide sequence ID" value="NZ_VCBC01000005.1"/>
</dbReference>
<keyword evidence="4 7" id="KW-0812">Transmembrane</keyword>
<dbReference type="GO" id="GO:0098797">
    <property type="term" value="C:plasma membrane protein complex"/>
    <property type="evidence" value="ECO:0007669"/>
    <property type="project" value="TreeGrafter"/>
</dbReference>
<evidence type="ECO:0000256" key="2">
    <source>
        <dbReference type="ARBA" id="ARBA00005236"/>
    </source>
</evidence>
<keyword evidence="11" id="KW-1185">Reference proteome</keyword>
<dbReference type="InterPro" id="IPR003838">
    <property type="entry name" value="ABC3_permease_C"/>
</dbReference>
<evidence type="ECO:0000313" key="11">
    <source>
        <dbReference type="Proteomes" id="UP000307790"/>
    </source>
</evidence>
<dbReference type="PANTHER" id="PTHR30489">
    <property type="entry name" value="LIPOPROTEIN-RELEASING SYSTEM TRANSMEMBRANE PROTEIN LOLE"/>
    <property type="match status" value="1"/>
</dbReference>